<dbReference type="Gene3D" id="3.30.450.20">
    <property type="entry name" value="PAS domain"/>
    <property type="match status" value="1"/>
</dbReference>
<dbReference type="GO" id="GO:0052621">
    <property type="term" value="F:diguanylate cyclase activity"/>
    <property type="evidence" value="ECO:0007669"/>
    <property type="project" value="UniProtKB-EC"/>
</dbReference>
<name>A0A1E3GV44_9GAMM</name>
<keyword evidence="5" id="KW-0808">Transferase</keyword>
<dbReference type="GO" id="GO:0005886">
    <property type="term" value="C:plasma membrane"/>
    <property type="evidence" value="ECO:0007669"/>
    <property type="project" value="TreeGrafter"/>
</dbReference>
<gene>
    <name evidence="5" type="primary">ydaM_3</name>
    <name evidence="5" type="ORF">A9E74_01135</name>
</gene>
<evidence type="ECO:0000313" key="6">
    <source>
        <dbReference type="Proteomes" id="UP000094379"/>
    </source>
</evidence>
<dbReference type="PATRIC" id="fig|291169.3.peg.1139"/>
<comment type="caution">
    <text evidence="5">The sequence shown here is derived from an EMBL/GenBank/DDBJ whole genome shotgun (WGS) entry which is preliminary data.</text>
</comment>
<keyword evidence="3" id="KW-1133">Transmembrane helix</keyword>
<reference evidence="5 6" key="1">
    <citation type="submission" date="2016-07" db="EMBL/GenBank/DDBJ databases">
        <title>Draft Genome Sequence of Methylophaga muralis Bur 1.</title>
        <authorList>
            <person name="Vasilenko O.V."/>
            <person name="Doronina N.V."/>
            <person name="Shmareva M.N."/>
            <person name="Tarlachkov S.V."/>
            <person name="Mustakhimov I."/>
            <person name="Trotsenko Y.A."/>
        </authorList>
    </citation>
    <scope>NUCLEOTIDE SEQUENCE [LARGE SCALE GENOMIC DNA]</scope>
    <source>
        <strain evidence="5 6">Bur 1</strain>
    </source>
</reference>
<dbReference type="NCBIfam" id="TIGR00254">
    <property type="entry name" value="GGDEF"/>
    <property type="match status" value="1"/>
</dbReference>
<dbReference type="PANTHER" id="PTHR45138">
    <property type="entry name" value="REGULATORY COMPONENTS OF SENSORY TRANSDUCTION SYSTEM"/>
    <property type="match status" value="1"/>
</dbReference>
<dbReference type="CDD" id="cd18773">
    <property type="entry name" value="PDC1_HK_sensor"/>
    <property type="match status" value="1"/>
</dbReference>
<proteinExistence type="predicted"/>
<dbReference type="Pfam" id="PF00990">
    <property type="entry name" value="GGDEF"/>
    <property type="match status" value="1"/>
</dbReference>
<feature type="transmembrane region" description="Helical" evidence="3">
    <location>
        <begin position="7"/>
        <end position="31"/>
    </location>
</feature>
<keyword evidence="3" id="KW-0812">Transmembrane</keyword>
<dbReference type="InterPro" id="IPR043128">
    <property type="entry name" value="Rev_trsase/Diguanyl_cyclase"/>
</dbReference>
<evidence type="ECO:0000256" key="2">
    <source>
        <dbReference type="ARBA" id="ARBA00012528"/>
    </source>
</evidence>
<dbReference type="GO" id="GO:0043709">
    <property type="term" value="P:cell adhesion involved in single-species biofilm formation"/>
    <property type="evidence" value="ECO:0007669"/>
    <property type="project" value="TreeGrafter"/>
</dbReference>
<keyword evidence="5" id="KW-0548">Nucleotidyltransferase</keyword>
<dbReference type="SMART" id="SM00267">
    <property type="entry name" value="GGDEF"/>
    <property type="match status" value="1"/>
</dbReference>
<dbReference type="PANTHER" id="PTHR45138:SF26">
    <property type="entry name" value="DIGUANYLATE CYCLASE"/>
    <property type="match status" value="1"/>
</dbReference>
<dbReference type="InterPro" id="IPR050469">
    <property type="entry name" value="Diguanylate_Cyclase"/>
</dbReference>
<feature type="transmembrane region" description="Helical" evidence="3">
    <location>
        <begin position="286"/>
        <end position="308"/>
    </location>
</feature>
<dbReference type="EC" id="2.7.7.65" evidence="2"/>
<protein>
    <recommendedName>
        <fullName evidence="2">diguanylate cyclase</fullName>
        <ecNumber evidence="2">2.7.7.65</ecNumber>
    </recommendedName>
</protein>
<dbReference type="FunFam" id="3.30.70.270:FF:000001">
    <property type="entry name" value="Diguanylate cyclase domain protein"/>
    <property type="match status" value="1"/>
</dbReference>
<dbReference type="GO" id="GO:1902201">
    <property type="term" value="P:negative regulation of bacterial-type flagellum-dependent cell motility"/>
    <property type="evidence" value="ECO:0007669"/>
    <property type="project" value="TreeGrafter"/>
</dbReference>
<keyword evidence="3" id="KW-0472">Membrane</keyword>
<dbReference type="AlphaFoldDB" id="A0A1E3GV44"/>
<dbReference type="CDD" id="cd01949">
    <property type="entry name" value="GGDEF"/>
    <property type="match status" value="1"/>
</dbReference>
<dbReference type="InterPro" id="IPR029787">
    <property type="entry name" value="Nucleotide_cyclase"/>
</dbReference>
<evidence type="ECO:0000259" key="4">
    <source>
        <dbReference type="PROSITE" id="PS50887"/>
    </source>
</evidence>
<dbReference type="Gene3D" id="3.30.70.270">
    <property type="match status" value="1"/>
</dbReference>
<dbReference type="PROSITE" id="PS50887">
    <property type="entry name" value="GGDEF"/>
    <property type="match status" value="1"/>
</dbReference>
<evidence type="ECO:0000256" key="1">
    <source>
        <dbReference type="ARBA" id="ARBA00001946"/>
    </source>
</evidence>
<keyword evidence="6" id="KW-1185">Reference proteome</keyword>
<organism evidence="5 6">
    <name type="scientific">Methylophaga muralis</name>
    <dbReference type="NCBI Taxonomy" id="291169"/>
    <lineage>
        <taxon>Bacteria</taxon>
        <taxon>Pseudomonadati</taxon>
        <taxon>Pseudomonadota</taxon>
        <taxon>Gammaproteobacteria</taxon>
        <taxon>Thiotrichales</taxon>
        <taxon>Piscirickettsiaceae</taxon>
        <taxon>Methylophaga</taxon>
    </lineage>
</organism>
<dbReference type="InterPro" id="IPR000160">
    <property type="entry name" value="GGDEF_dom"/>
</dbReference>
<dbReference type="Proteomes" id="UP000094379">
    <property type="component" value="Unassembled WGS sequence"/>
</dbReference>
<accession>A0A1E3GV44</accession>
<feature type="domain" description="GGDEF" evidence="4">
    <location>
        <begin position="349"/>
        <end position="479"/>
    </location>
</feature>
<sequence>MQNRKRIFTLTISSLVLLGFMATSLIGYFVARDSTSEQLQKQMLPLTSDNIYSEIQRDLLQPLLISSLMANDTFLINWAESGEQDPQQLSDYLAQIQRKYNTITAFFVSEKTRNYYHPKGIIKQVDETDPADSWFFKARKINTDYDINIDWDTAAPNRMSIFVNYRVINQQGELVGVTGVGLSMEMVAQLIENYQRRYGREIYFVDRQGEITLRSSLFQDDIYLQNKAGLDQLFMQILSNPSASVSYAAKDGNTIYLNSRLVPEFDWFLIVEQINDPATDRIETALWINVGVSLAISICVLMLAHFTIRGYQRRLELMASKDKLTGATSRQVFDWVFDKAQKTALRKDWSLSMIVLDIDHFKSVNDKYGHQFGDQVLKSVSRLIKQKVRDVDVLCRWGGEEFLLLLENCDQQHAARVAEMIREAVSELQIRIKDESISVTISAGVAEYQLGESMDNLIERCDHAMYESKNKGRNRITVY</sequence>
<evidence type="ECO:0000256" key="3">
    <source>
        <dbReference type="SAM" id="Phobius"/>
    </source>
</evidence>
<evidence type="ECO:0000313" key="5">
    <source>
        <dbReference type="EMBL" id="ODN67231.1"/>
    </source>
</evidence>
<dbReference type="SUPFAM" id="SSF55073">
    <property type="entry name" value="Nucleotide cyclase"/>
    <property type="match status" value="1"/>
</dbReference>
<dbReference type="STRING" id="291169.A9E74_01135"/>
<dbReference type="EMBL" id="MCRI01000008">
    <property type="protein sequence ID" value="ODN67231.1"/>
    <property type="molecule type" value="Genomic_DNA"/>
</dbReference>
<dbReference type="RefSeq" id="WP_069295640.1">
    <property type="nucleotide sequence ID" value="NZ_MCRI01000008.1"/>
</dbReference>
<comment type="cofactor">
    <cofactor evidence="1">
        <name>Mg(2+)</name>
        <dbReference type="ChEBI" id="CHEBI:18420"/>
    </cofactor>
</comment>